<name>A0A3D8WTP5_PRIMG</name>
<sequence length="98" mass="11770">MPNKEYPYYFIKLGKLYYVNESCRNVKRKEISSYEFTNDELVAFPFDTQSIAKQTADDCGGYIVVRNATFEDYISQGERWSKYIDYKEKNIWKLYNVK</sequence>
<evidence type="ECO:0000313" key="2">
    <source>
        <dbReference type="Proteomes" id="UP000256519"/>
    </source>
</evidence>
<dbReference type="AlphaFoldDB" id="A0A3D8WTP5"/>
<comment type="caution">
    <text evidence="1">The sequence shown here is derived from an EMBL/GenBank/DDBJ whole genome shotgun (WGS) entry which is preliminary data.</text>
</comment>
<accession>A0A3D8WTP5</accession>
<protein>
    <submittedName>
        <fullName evidence="1">Uncharacterized protein</fullName>
    </submittedName>
</protein>
<dbReference type="Proteomes" id="UP000256519">
    <property type="component" value="Unassembled WGS sequence"/>
</dbReference>
<dbReference type="EMBL" id="PQWM01000067">
    <property type="protein sequence ID" value="RDZ06443.1"/>
    <property type="molecule type" value="Genomic_DNA"/>
</dbReference>
<organism evidence="1 2">
    <name type="scientific">Priestia megaterium</name>
    <name type="common">Bacillus megaterium</name>
    <dbReference type="NCBI Taxonomy" id="1404"/>
    <lineage>
        <taxon>Bacteria</taxon>
        <taxon>Bacillati</taxon>
        <taxon>Bacillota</taxon>
        <taxon>Bacilli</taxon>
        <taxon>Bacillales</taxon>
        <taxon>Bacillaceae</taxon>
        <taxon>Priestia</taxon>
    </lineage>
</organism>
<reference evidence="1 2" key="1">
    <citation type="journal article" date="2018" name="Appl. Environ. Microbiol.">
        <title>Antimicrobial susceptibility testing and tentative epidemiological cut-off values of five Bacillus species relevant for use as animal feed additives or for plant protection.</title>
        <authorList>
            <person name="Agerso Y."/>
            <person name="Stuer-Lauridsen B."/>
            <person name="Bjerre K."/>
            <person name="Jensen M.G."/>
            <person name="Johansen E."/>
            <person name="Bennedsen M."/>
            <person name="Brockmann E."/>
            <person name="Nielsen B."/>
        </authorList>
    </citation>
    <scope>NUCLEOTIDE SEQUENCE [LARGE SCALE GENOMIC DNA]</scope>
    <source>
        <strain evidence="1 2">CHCC20162</strain>
    </source>
</reference>
<proteinExistence type="predicted"/>
<dbReference type="RefSeq" id="WP_116078865.1">
    <property type="nucleotide sequence ID" value="NZ_CP187631.1"/>
</dbReference>
<evidence type="ECO:0000313" key="1">
    <source>
        <dbReference type="EMBL" id="RDZ06443.1"/>
    </source>
</evidence>
<gene>
    <name evidence="1" type="ORF">C3744_28890</name>
</gene>